<dbReference type="PANTHER" id="PTHR37984:SF8">
    <property type="entry name" value="CCHC-TYPE DOMAIN-CONTAINING PROTEIN"/>
    <property type="match status" value="1"/>
</dbReference>
<dbReference type="Gene3D" id="3.30.70.270">
    <property type="match status" value="1"/>
</dbReference>
<dbReference type="PROSITE" id="PS50994">
    <property type="entry name" value="INTEGRASE"/>
    <property type="match status" value="1"/>
</dbReference>
<evidence type="ECO:0000313" key="2">
    <source>
        <dbReference type="EMBL" id="KAF2879498.1"/>
    </source>
</evidence>
<sequence>MKIQEVLQDLKGIEVMAGDILVYGSADTIEDANLNHNINLKKLLQRLRECNCKLNKAKLNLCKTSVMFYGHILTNAGLKPDTSKLTVIKEMAEPTSKQELLGYLALVDHYSDYVEINSLKDLTPKSIISCLKTNFSRFGIPETLIADNGFVNSQMDKFKSIYQLTHITLALYHPQKNGKANATVKVIKNITKKCDEVKEVLWLPLLHWRNTSNKIGFSPIQRRISRQTKHAGGGVYQSTEEMKTSMDLAAFRLYLVLQLGRWIVIVSRKMLEDHELDRQKPGWRIGESLPDMELQPWYYQIETIEEGFPKDSLLDTLMRTSNSNDPPSWDTTMEKATENHSIKSARTIGMARKQDDITVTDHELWTPRSGRGGYSHMDDRASKVVSMRKPYTTKQDTPPLQKSLLPINICTCMPPQPTNPMKIEIFYDDITNTLEKLHKNDITLVIGNFNAKIVQGINGEVIRPFGIGECNERGERLK</sequence>
<gene>
    <name evidence="2" type="ORF">ILUMI_26676</name>
</gene>
<dbReference type="InterPro" id="IPR036397">
    <property type="entry name" value="RNaseH_sf"/>
</dbReference>
<dbReference type="GO" id="GO:0003676">
    <property type="term" value="F:nucleic acid binding"/>
    <property type="evidence" value="ECO:0007669"/>
    <property type="project" value="InterPro"/>
</dbReference>
<dbReference type="InterPro" id="IPR012337">
    <property type="entry name" value="RNaseH-like_sf"/>
</dbReference>
<dbReference type="PANTHER" id="PTHR37984">
    <property type="entry name" value="PROTEIN CBG26694"/>
    <property type="match status" value="1"/>
</dbReference>
<evidence type="ECO:0000259" key="1">
    <source>
        <dbReference type="PROSITE" id="PS50994"/>
    </source>
</evidence>
<dbReference type="EMBL" id="VTPC01091156">
    <property type="protein sequence ID" value="KAF2879498.1"/>
    <property type="molecule type" value="Genomic_DNA"/>
</dbReference>
<dbReference type="InterPro" id="IPR001584">
    <property type="entry name" value="Integrase_cat-core"/>
</dbReference>
<dbReference type="Proteomes" id="UP000801492">
    <property type="component" value="Unassembled WGS sequence"/>
</dbReference>
<dbReference type="InterPro" id="IPR043128">
    <property type="entry name" value="Rev_trsase/Diguanyl_cyclase"/>
</dbReference>
<feature type="domain" description="Integrase catalytic" evidence="1">
    <location>
        <begin position="76"/>
        <end position="189"/>
    </location>
</feature>
<evidence type="ECO:0000313" key="3">
    <source>
        <dbReference type="Proteomes" id="UP000801492"/>
    </source>
</evidence>
<dbReference type="SUPFAM" id="SSF56672">
    <property type="entry name" value="DNA/RNA polymerases"/>
    <property type="match status" value="1"/>
</dbReference>
<name>A0A8K0C7K2_IGNLU</name>
<protein>
    <recommendedName>
        <fullName evidence="1">Integrase catalytic domain-containing protein</fullName>
    </recommendedName>
</protein>
<dbReference type="SUPFAM" id="SSF53098">
    <property type="entry name" value="Ribonuclease H-like"/>
    <property type="match status" value="1"/>
</dbReference>
<reference evidence="2" key="1">
    <citation type="submission" date="2019-08" db="EMBL/GenBank/DDBJ databases">
        <title>The genome of the North American firefly Photinus pyralis.</title>
        <authorList>
            <consortium name="Photinus pyralis genome working group"/>
            <person name="Fallon T.R."/>
            <person name="Sander Lower S.E."/>
            <person name="Weng J.-K."/>
        </authorList>
    </citation>
    <scope>NUCLEOTIDE SEQUENCE</scope>
    <source>
        <strain evidence="2">TRF0915ILg1</strain>
        <tissue evidence="2">Whole body</tissue>
    </source>
</reference>
<dbReference type="GO" id="GO:0015074">
    <property type="term" value="P:DNA integration"/>
    <property type="evidence" value="ECO:0007669"/>
    <property type="project" value="InterPro"/>
</dbReference>
<dbReference type="AlphaFoldDB" id="A0A8K0C7K2"/>
<dbReference type="InterPro" id="IPR043502">
    <property type="entry name" value="DNA/RNA_pol_sf"/>
</dbReference>
<dbReference type="GO" id="GO:0071897">
    <property type="term" value="P:DNA biosynthetic process"/>
    <property type="evidence" value="ECO:0007669"/>
    <property type="project" value="UniProtKB-ARBA"/>
</dbReference>
<dbReference type="OrthoDB" id="6746993at2759"/>
<dbReference type="Gene3D" id="3.30.420.10">
    <property type="entry name" value="Ribonuclease H-like superfamily/Ribonuclease H"/>
    <property type="match status" value="1"/>
</dbReference>
<accession>A0A8K0C7K2</accession>
<proteinExistence type="predicted"/>
<dbReference type="GO" id="GO:0042575">
    <property type="term" value="C:DNA polymerase complex"/>
    <property type="evidence" value="ECO:0007669"/>
    <property type="project" value="UniProtKB-ARBA"/>
</dbReference>
<dbReference type="InterPro" id="IPR050951">
    <property type="entry name" value="Retrovirus_Pol_polyprotein"/>
</dbReference>
<comment type="caution">
    <text evidence="2">The sequence shown here is derived from an EMBL/GenBank/DDBJ whole genome shotgun (WGS) entry which is preliminary data.</text>
</comment>
<keyword evidence="3" id="KW-1185">Reference proteome</keyword>
<organism evidence="2 3">
    <name type="scientific">Ignelater luminosus</name>
    <name type="common">Cucubano</name>
    <name type="synonym">Pyrophorus luminosus</name>
    <dbReference type="NCBI Taxonomy" id="2038154"/>
    <lineage>
        <taxon>Eukaryota</taxon>
        <taxon>Metazoa</taxon>
        <taxon>Ecdysozoa</taxon>
        <taxon>Arthropoda</taxon>
        <taxon>Hexapoda</taxon>
        <taxon>Insecta</taxon>
        <taxon>Pterygota</taxon>
        <taxon>Neoptera</taxon>
        <taxon>Endopterygota</taxon>
        <taxon>Coleoptera</taxon>
        <taxon>Polyphaga</taxon>
        <taxon>Elateriformia</taxon>
        <taxon>Elateroidea</taxon>
        <taxon>Elateridae</taxon>
        <taxon>Agrypninae</taxon>
        <taxon>Pyrophorini</taxon>
        <taxon>Ignelater</taxon>
    </lineage>
</organism>